<protein>
    <submittedName>
        <fullName evidence="1">Uncharacterized protein</fullName>
    </submittedName>
</protein>
<dbReference type="RefSeq" id="WP_330526338.1">
    <property type="nucleotide sequence ID" value="NZ_JAZBRD010000010.1"/>
</dbReference>
<sequence>MSSDDKKSSVKELFANDIAYAFIILQEVNSGTLKSEFALQTFKDHIF</sequence>
<evidence type="ECO:0000313" key="2">
    <source>
        <dbReference type="Proteomes" id="UP001331664"/>
    </source>
</evidence>
<reference evidence="1 2" key="1">
    <citation type="submission" date="2024-01" db="EMBL/GenBank/DDBJ databases">
        <title>Campylobacter porcellus sp. nov.</title>
        <authorList>
            <person name="Papic B."/>
            <person name="Gruntar I."/>
        </authorList>
    </citation>
    <scope>NUCLEOTIDE SEQUENCE [LARGE SCALE GENOMIC DNA]</scope>
    <source>
        <strain evidence="1 2">CX2-4855-23</strain>
    </source>
</reference>
<organism evidence="1 2">
    <name type="scientific">Campylobacter porcelli</name>
    <dbReference type="NCBI Taxonomy" id="1660073"/>
    <lineage>
        <taxon>Bacteria</taxon>
        <taxon>Pseudomonadati</taxon>
        <taxon>Campylobacterota</taxon>
        <taxon>Epsilonproteobacteria</taxon>
        <taxon>Campylobacterales</taxon>
        <taxon>Campylobacteraceae</taxon>
        <taxon>Campylobacter</taxon>
    </lineage>
</organism>
<proteinExistence type="predicted"/>
<comment type="caution">
    <text evidence="1">The sequence shown here is derived from an EMBL/GenBank/DDBJ whole genome shotgun (WGS) entry which is preliminary data.</text>
</comment>
<dbReference type="Proteomes" id="UP001331664">
    <property type="component" value="Unassembled WGS sequence"/>
</dbReference>
<evidence type="ECO:0000313" key="1">
    <source>
        <dbReference type="EMBL" id="MEE3744987.1"/>
    </source>
</evidence>
<dbReference type="EMBL" id="JAZBRD010000010">
    <property type="protein sequence ID" value="MEE3744987.1"/>
    <property type="molecule type" value="Genomic_DNA"/>
</dbReference>
<keyword evidence="2" id="KW-1185">Reference proteome</keyword>
<accession>A0ABU7M5K1</accession>
<name>A0ABU7M5K1_9BACT</name>
<gene>
    <name evidence="1" type="ORF">V2I23_06715</name>
</gene>